<keyword evidence="1" id="KW-0472">Membrane</keyword>
<dbReference type="InterPro" id="IPR008979">
    <property type="entry name" value="Galactose-bd-like_sf"/>
</dbReference>
<name>A0A1G8BD28_PSEOR</name>
<dbReference type="InterPro" id="IPR038637">
    <property type="entry name" value="NPCBM_sf"/>
</dbReference>
<evidence type="ECO:0000313" key="3">
    <source>
        <dbReference type="EMBL" id="SDH31088.1"/>
    </source>
</evidence>
<dbReference type="Gene3D" id="2.60.120.1060">
    <property type="entry name" value="NPCBM/NEW2 domain"/>
    <property type="match status" value="1"/>
</dbReference>
<proteinExistence type="predicted"/>
<dbReference type="OrthoDB" id="9762169at2"/>
<accession>A0A1G8BD28</accession>
<dbReference type="Gene3D" id="3.30.10.20">
    <property type="match status" value="1"/>
</dbReference>
<keyword evidence="1" id="KW-1133">Transmembrane helix</keyword>
<dbReference type="EMBL" id="FNBE01000021">
    <property type="protein sequence ID" value="SDH31088.1"/>
    <property type="molecule type" value="Genomic_DNA"/>
</dbReference>
<dbReference type="InterPro" id="IPR005543">
    <property type="entry name" value="PASTA_dom"/>
</dbReference>
<feature type="transmembrane region" description="Helical" evidence="1">
    <location>
        <begin position="24"/>
        <end position="46"/>
    </location>
</feature>
<reference evidence="3 4" key="1">
    <citation type="submission" date="2016-10" db="EMBL/GenBank/DDBJ databases">
        <authorList>
            <person name="de Groot N.N."/>
        </authorList>
    </citation>
    <scope>NUCLEOTIDE SEQUENCE [LARGE SCALE GENOMIC DNA]</scope>
    <source>
        <strain evidence="3 4">CGMCC 4.3143</strain>
    </source>
</reference>
<dbReference type="InterPro" id="IPR013222">
    <property type="entry name" value="Glyco_hyd_98_carb-bd"/>
</dbReference>
<dbReference type="Proteomes" id="UP000198967">
    <property type="component" value="Unassembled WGS sequence"/>
</dbReference>
<dbReference type="SUPFAM" id="SSF49785">
    <property type="entry name" value="Galactose-binding domain-like"/>
    <property type="match status" value="1"/>
</dbReference>
<dbReference type="Pfam" id="PF08305">
    <property type="entry name" value="NPCBM"/>
    <property type="match status" value="1"/>
</dbReference>
<keyword evidence="4" id="KW-1185">Reference proteome</keyword>
<evidence type="ECO:0000313" key="4">
    <source>
        <dbReference type="Proteomes" id="UP000198967"/>
    </source>
</evidence>
<sequence length="328" mass="33472">MSIENDEETSVPAPRPARRWRRRAAVGGVLVLGLAASFAGGAVVGWREALRTDSGRAPETVTVAVGSAAAVGGAAVVPDVRGLSRAAAEQALADAGVPLVAVDLAEVPSALLPGTVLRQDPPGGAPFGGTVAVDVAAPGVMPQVGGRLLTEVRAELEQLGAEVLVDFDYADGAPAGTVLAAEPATGLPLTPQVRLRAAQAPASVFLSELVALTGGGSGGKTSLNGSDYDQSVQVGSKAEFLLDRGVQRLTATVGIPDRANADSAATVVVSGDRRELRRVTVGYGRPQPLDVDLTGVLRLTIEVDGDSVVLADPLVLGRPEVLDRLERR</sequence>
<dbReference type="SMART" id="SM00740">
    <property type="entry name" value="PASTA"/>
    <property type="match status" value="1"/>
</dbReference>
<dbReference type="PROSITE" id="PS51178">
    <property type="entry name" value="PASTA"/>
    <property type="match status" value="1"/>
</dbReference>
<dbReference type="Pfam" id="PF03793">
    <property type="entry name" value="PASTA"/>
    <property type="match status" value="1"/>
</dbReference>
<protein>
    <submittedName>
        <fullName evidence="3">NPCBM/NEW2 domain-containing protein</fullName>
    </submittedName>
</protein>
<gene>
    <name evidence="3" type="ORF">SAMN05216377_1216</name>
</gene>
<evidence type="ECO:0000256" key="1">
    <source>
        <dbReference type="SAM" id="Phobius"/>
    </source>
</evidence>
<keyword evidence="1" id="KW-0812">Transmembrane</keyword>
<organism evidence="3 4">
    <name type="scientific">Pseudonocardia oroxyli</name>
    <dbReference type="NCBI Taxonomy" id="366584"/>
    <lineage>
        <taxon>Bacteria</taxon>
        <taxon>Bacillati</taxon>
        <taxon>Actinomycetota</taxon>
        <taxon>Actinomycetes</taxon>
        <taxon>Pseudonocardiales</taxon>
        <taxon>Pseudonocardiaceae</taxon>
        <taxon>Pseudonocardia</taxon>
    </lineage>
</organism>
<dbReference type="AlphaFoldDB" id="A0A1G8BD28"/>
<evidence type="ECO:0000259" key="2">
    <source>
        <dbReference type="PROSITE" id="PS51178"/>
    </source>
</evidence>
<dbReference type="STRING" id="366584.SAMN05216377_1216"/>
<feature type="domain" description="PASTA" evidence="2">
    <location>
        <begin position="73"/>
        <end position="137"/>
    </location>
</feature>